<accession>A0A841PY76</accession>
<dbReference type="AlphaFoldDB" id="A0A841PY76"/>
<proteinExistence type="predicted"/>
<dbReference type="Proteomes" id="UP000581688">
    <property type="component" value="Unassembled WGS sequence"/>
</dbReference>
<evidence type="ECO:0000256" key="1">
    <source>
        <dbReference type="SAM" id="MobiDB-lite"/>
    </source>
</evidence>
<keyword evidence="2" id="KW-0732">Signal</keyword>
<gene>
    <name evidence="3" type="ORF">HNQ94_001001</name>
</gene>
<sequence length="162" mass="17627">MRKSFVVFILFFVLSIMLVACGGETNTNSMSNASNEENDVNTNDNTGKEEKEDAEESEGESMASLPDGIPSDFPFPDGVTLSFEESVISGADMTIVSFSYTGEAKALYNDLKEYITNNGYTISIENPDNLTFSTLNDKTASIEVNITEASVNIVTITFLTPK</sequence>
<dbReference type="RefSeq" id="WP_174494797.1">
    <property type="nucleotide sequence ID" value="NZ_CADDWK010000002.1"/>
</dbReference>
<name>A0A841PY76_9BACI</name>
<comment type="caution">
    <text evidence="3">The sequence shown here is derived from an EMBL/GenBank/DDBJ whole genome shotgun (WGS) entry which is preliminary data.</text>
</comment>
<feature type="signal peptide" evidence="2">
    <location>
        <begin position="1"/>
        <end position="22"/>
    </location>
</feature>
<evidence type="ECO:0000313" key="3">
    <source>
        <dbReference type="EMBL" id="MBB6452556.1"/>
    </source>
</evidence>
<feature type="chain" id="PRO_5038975655" description="Lipoprotein" evidence="2">
    <location>
        <begin position="23"/>
        <end position="162"/>
    </location>
</feature>
<reference evidence="3 4" key="1">
    <citation type="submission" date="2020-08" db="EMBL/GenBank/DDBJ databases">
        <title>Genomic Encyclopedia of Type Strains, Phase IV (KMG-IV): sequencing the most valuable type-strain genomes for metagenomic binning, comparative biology and taxonomic classification.</title>
        <authorList>
            <person name="Goeker M."/>
        </authorList>
    </citation>
    <scope>NUCLEOTIDE SEQUENCE [LARGE SCALE GENOMIC DNA]</scope>
    <source>
        <strain evidence="3 4">DSM 19612</strain>
    </source>
</reference>
<dbReference type="EMBL" id="JACHGH010000002">
    <property type="protein sequence ID" value="MBB6452556.1"/>
    <property type="molecule type" value="Genomic_DNA"/>
</dbReference>
<keyword evidence="4" id="KW-1185">Reference proteome</keyword>
<evidence type="ECO:0000313" key="4">
    <source>
        <dbReference type="Proteomes" id="UP000581688"/>
    </source>
</evidence>
<evidence type="ECO:0000256" key="2">
    <source>
        <dbReference type="SAM" id="SignalP"/>
    </source>
</evidence>
<organism evidence="3 4">
    <name type="scientific">Salirhabdus euzebyi</name>
    <dbReference type="NCBI Taxonomy" id="394506"/>
    <lineage>
        <taxon>Bacteria</taxon>
        <taxon>Bacillati</taxon>
        <taxon>Bacillota</taxon>
        <taxon>Bacilli</taxon>
        <taxon>Bacillales</taxon>
        <taxon>Bacillaceae</taxon>
        <taxon>Salirhabdus</taxon>
    </lineage>
</organism>
<feature type="region of interest" description="Disordered" evidence="1">
    <location>
        <begin position="28"/>
        <end position="73"/>
    </location>
</feature>
<dbReference type="PROSITE" id="PS51257">
    <property type="entry name" value="PROKAR_LIPOPROTEIN"/>
    <property type="match status" value="1"/>
</dbReference>
<protein>
    <recommendedName>
        <fullName evidence="5">Lipoprotein</fullName>
    </recommendedName>
</protein>
<evidence type="ECO:0008006" key="5">
    <source>
        <dbReference type="Google" id="ProtNLM"/>
    </source>
</evidence>